<dbReference type="EMBL" id="BRYB01006197">
    <property type="protein sequence ID" value="GMI51663.1"/>
    <property type="molecule type" value="Genomic_DNA"/>
</dbReference>
<dbReference type="InterPro" id="IPR020097">
    <property type="entry name" value="PsdUridine_synth_TruA_a/b_dom"/>
</dbReference>
<evidence type="ECO:0000256" key="2">
    <source>
        <dbReference type="ARBA" id="ARBA00022694"/>
    </source>
</evidence>
<name>A0ABQ6NAW3_9STRA</name>
<sequence>MSRLTQRHAYLRRRPAIPYPRPPPLLLPRKVALVLLLLARARAFTQPLFPWLPARALSSFSAASLPASELTDPPILPPRYRYRGTLAYDGTYFSGWQVQSAGSQKAPRHRTVQGELAAAIRASCADLGLPLPERFCVVGAGRTDTGVHAAGQAFHFDLPSPPPPGLSLPSVALRLPPDVRLLSLSPAAPDFHAILSSSSKTYAYRISLAPVPDPFGRCYRHHVYYPLDLGLLRRALSLFVGRRDFRAFAGQVAQKEAKTGKPVDTVREVYSAELVDEGSGCYRISFRLKGALYKMVRNLVGAALGVAAGKVPLAELERLMEEAPGREGNRSKPAPAGGLTMECVQYRGEE</sequence>
<dbReference type="PANTHER" id="PTHR11142:SF0">
    <property type="entry name" value="TRNA PSEUDOURIDINE SYNTHASE-LIKE 1"/>
    <property type="match status" value="1"/>
</dbReference>
<evidence type="ECO:0000313" key="7">
    <source>
        <dbReference type="Proteomes" id="UP001165060"/>
    </source>
</evidence>
<dbReference type="EC" id="5.4.99.12" evidence="4"/>
<keyword evidence="7" id="KW-1185">Reference proteome</keyword>
<evidence type="ECO:0000256" key="3">
    <source>
        <dbReference type="ARBA" id="ARBA00023235"/>
    </source>
</evidence>
<keyword evidence="3 4" id="KW-0413">Isomerase</keyword>
<dbReference type="Gene3D" id="3.30.70.660">
    <property type="entry name" value="Pseudouridine synthase I, catalytic domain, C-terminal subdomain"/>
    <property type="match status" value="1"/>
</dbReference>
<dbReference type="Gene3D" id="3.30.70.580">
    <property type="entry name" value="Pseudouridine synthase I, catalytic domain, N-terminal subdomain"/>
    <property type="match status" value="1"/>
</dbReference>
<organism evidence="6 7">
    <name type="scientific">Tetraparma gracilis</name>
    <dbReference type="NCBI Taxonomy" id="2962635"/>
    <lineage>
        <taxon>Eukaryota</taxon>
        <taxon>Sar</taxon>
        <taxon>Stramenopiles</taxon>
        <taxon>Ochrophyta</taxon>
        <taxon>Bolidophyceae</taxon>
        <taxon>Parmales</taxon>
        <taxon>Triparmaceae</taxon>
        <taxon>Tetraparma</taxon>
    </lineage>
</organism>
<comment type="catalytic activity">
    <reaction evidence="4">
        <text>uridine(38/39/40) in tRNA = pseudouridine(38/39/40) in tRNA</text>
        <dbReference type="Rhea" id="RHEA:22376"/>
        <dbReference type="Rhea" id="RHEA-COMP:10085"/>
        <dbReference type="Rhea" id="RHEA-COMP:10087"/>
        <dbReference type="ChEBI" id="CHEBI:65314"/>
        <dbReference type="ChEBI" id="CHEBI:65315"/>
        <dbReference type="EC" id="5.4.99.12"/>
    </reaction>
</comment>
<feature type="domain" description="Pseudouridine synthase I TruA alpha/beta" evidence="5">
    <location>
        <begin position="235"/>
        <end position="346"/>
    </location>
</feature>
<accession>A0ABQ6NAW3</accession>
<dbReference type="InterPro" id="IPR020103">
    <property type="entry name" value="PsdUridine_synth_cat_dom_sf"/>
</dbReference>
<dbReference type="InterPro" id="IPR020094">
    <property type="entry name" value="TruA/RsuA/RluB/E/F_N"/>
</dbReference>
<proteinExistence type="inferred from homology"/>
<dbReference type="HAMAP" id="MF_00171">
    <property type="entry name" value="TruA"/>
    <property type="match status" value="1"/>
</dbReference>
<protein>
    <recommendedName>
        <fullName evidence="4">tRNA pseudouridine synthase</fullName>
        <ecNumber evidence="4">5.4.99.12</ecNumber>
    </recommendedName>
</protein>
<dbReference type="SUPFAM" id="SSF55120">
    <property type="entry name" value="Pseudouridine synthase"/>
    <property type="match status" value="1"/>
</dbReference>
<evidence type="ECO:0000313" key="6">
    <source>
        <dbReference type="EMBL" id="GMI51663.1"/>
    </source>
</evidence>
<dbReference type="CDD" id="cd02570">
    <property type="entry name" value="PseudoU_synth_EcTruA"/>
    <property type="match status" value="1"/>
</dbReference>
<dbReference type="InterPro" id="IPR001406">
    <property type="entry name" value="PsdUridine_synth_TruA"/>
</dbReference>
<evidence type="ECO:0000256" key="1">
    <source>
        <dbReference type="ARBA" id="ARBA00009375"/>
    </source>
</evidence>
<dbReference type="Pfam" id="PF01416">
    <property type="entry name" value="PseudoU_synth_1"/>
    <property type="match status" value="1"/>
</dbReference>
<keyword evidence="2 4" id="KW-0819">tRNA processing</keyword>
<comment type="similarity">
    <text evidence="1 4">Belongs to the tRNA pseudouridine synthase TruA family.</text>
</comment>
<reference evidence="6 7" key="1">
    <citation type="journal article" date="2023" name="Commun. Biol.">
        <title>Genome analysis of Parmales, the sister group of diatoms, reveals the evolutionary specialization of diatoms from phago-mixotrophs to photoautotrophs.</title>
        <authorList>
            <person name="Ban H."/>
            <person name="Sato S."/>
            <person name="Yoshikawa S."/>
            <person name="Yamada K."/>
            <person name="Nakamura Y."/>
            <person name="Ichinomiya M."/>
            <person name="Sato N."/>
            <person name="Blanc-Mathieu R."/>
            <person name="Endo H."/>
            <person name="Kuwata A."/>
            <person name="Ogata H."/>
        </authorList>
    </citation>
    <scope>NUCLEOTIDE SEQUENCE [LARGE SCALE GENOMIC DNA]</scope>
</reference>
<gene>
    <name evidence="6" type="ORF">TeGR_g9848</name>
</gene>
<comment type="caution">
    <text evidence="6">The sequence shown here is derived from an EMBL/GenBank/DDBJ whole genome shotgun (WGS) entry which is preliminary data.</text>
</comment>
<dbReference type="PANTHER" id="PTHR11142">
    <property type="entry name" value="PSEUDOURIDYLATE SYNTHASE"/>
    <property type="match status" value="1"/>
</dbReference>
<evidence type="ECO:0000259" key="5">
    <source>
        <dbReference type="Pfam" id="PF01416"/>
    </source>
</evidence>
<evidence type="ECO:0000256" key="4">
    <source>
        <dbReference type="RuleBase" id="RU003792"/>
    </source>
</evidence>
<dbReference type="InterPro" id="IPR020095">
    <property type="entry name" value="PsdUridine_synth_TruA_C"/>
</dbReference>
<dbReference type="Proteomes" id="UP001165060">
    <property type="component" value="Unassembled WGS sequence"/>
</dbReference>